<gene>
    <name evidence="11" type="ORF">K489DRAFT_54686</name>
</gene>
<evidence type="ECO:0000256" key="4">
    <source>
        <dbReference type="ARBA" id="ARBA00023125"/>
    </source>
</evidence>
<name>A0A6J3M0F1_9PEZI</name>
<dbReference type="CDD" id="cd15489">
    <property type="entry name" value="PHD_SF"/>
    <property type="match status" value="1"/>
</dbReference>
<dbReference type="InterPro" id="IPR024636">
    <property type="entry name" value="SET_assoc"/>
</dbReference>
<evidence type="ECO:0000256" key="6">
    <source>
        <dbReference type="PROSITE-ProRule" id="PRU00146"/>
    </source>
</evidence>
<dbReference type="GO" id="GO:0003700">
    <property type="term" value="F:DNA-binding transcription factor activity"/>
    <property type="evidence" value="ECO:0007669"/>
    <property type="project" value="InterPro"/>
</dbReference>
<reference evidence="11" key="1">
    <citation type="submission" date="2020-01" db="EMBL/GenBank/DDBJ databases">
        <authorList>
            <consortium name="DOE Joint Genome Institute"/>
            <person name="Haridas S."/>
            <person name="Albert R."/>
            <person name="Binder M."/>
            <person name="Bloem J."/>
            <person name="Labutti K."/>
            <person name="Salamov A."/>
            <person name="Andreopoulos B."/>
            <person name="Baker S.E."/>
            <person name="Barry K."/>
            <person name="Bills G."/>
            <person name="Bluhm B.H."/>
            <person name="Cannon C."/>
            <person name="Castanera R."/>
            <person name="Culley D.E."/>
            <person name="Daum C."/>
            <person name="Ezra D."/>
            <person name="Gonzalez J.B."/>
            <person name="Henrissat B."/>
            <person name="Kuo A."/>
            <person name="Liang C."/>
            <person name="Lipzen A."/>
            <person name="Lutzoni F."/>
            <person name="Magnuson J."/>
            <person name="Mondo S."/>
            <person name="Nolan M."/>
            <person name="Ohm R."/>
            <person name="Pangilinan J."/>
            <person name="Park H.-J."/>
            <person name="Ramirez L."/>
            <person name="Alfaro M."/>
            <person name="Sun H."/>
            <person name="Tritt A."/>
            <person name="Yoshinaga Y."/>
            <person name="Zwiers L.-H."/>
            <person name="Turgeon B.G."/>
            <person name="Goodwin S.B."/>
            <person name="Spatafora J.W."/>
            <person name="Crous P.W."/>
            <person name="Grigoriev I.V."/>
        </authorList>
    </citation>
    <scope>NUCLEOTIDE SEQUENCE</scope>
    <source>
        <strain evidence="11">CBS 342.82</strain>
    </source>
</reference>
<dbReference type="InterPro" id="IPR019787">
    <property type="entry name" value="Znf_PHD-finger"/>
</dbReference>
<dbReference type="SMART" id="SM00339">
    <property type="entry name" value="FH"/>
    <property type="match status" value="1"/>
</dbReference>
<feature type="region of interest" description="Disordered" evidence="7">
    <location>
        <begin position="809"/>
        <end position="859"/>
    </location>
</feature>
<feature type="compositionally biased region" description="Low complexity" evidence="7">
    <location>
        <begin position="377"/>
        <end position="386"/>
    </location>
</feature>
<dbReference type="Gene3D" id="3.30.40.10">
    <property type="entry name" value="Zinc/RING finger domain, C3HC4 (zinc finger)"/>
    <property type="match status" value="1"/>
</dbReference>
<dbReference type="Pfam" id="PF11767">
    <property type="entry name" value="SET_assoc"/>
    <property type="match status" value="1"/>
</dbReference>
<dbReference type="OrthoDB" id="5431456at2759"/>
<feature type="compositionally biased region" description="Polar residues" evidence="7">
    <location>
        <begin position="1171"/>
        <end position="1180"/>
    </location>
</feature>
<organism evidence="11">
    <name type="scientific">Dissoconium aciculare CBS 342.82</name>
    <dbReference type="NCBI Taxonomy" id="1314786"/>
    <lineage>
        <taxon>Eukaryota</taxon>
        <taxon>Fungi</taxon>
        <taxon>Dikarya</taxon>
        <taxon>Ascomycota</taxon>
        <taxon>Pezizomycotina</taxon>
        <taxon>Dothideomycetes</taxon>
        <taxon>Dothideomycetidae</taxon>
        <taxon>Mycosphaerellales</taxon>
        <taxon>Dissoconiaceae</taxon>
        <taxon>Dissoconium</taxon>
    </lineage>
</organism>
<dbReference type="InterPro" id="IPR001766">
    <property type="entry name" value="Fork_head_dom"/>
</dbReference>
<evidence type="ECO:0000256" key="7">
    <source>
        <dbReference type="SAM" id="MobiDB-lite"/>
    </source>
</evidence>
<dbReference type="PROSITE" id="PS50016">
    <property type="entry name" value="ZF_PHD_2"/>
    <property type="match status" value="1"/>
</dbReference>
<dbReference type="InterPro" id="IPR013083">
    <property type="entry name" value="Znf_RING/FYVE/PHD"/>
</dbReference>
<sequence length="1330" mass="145327">MLTLPLIGIYVATYRSAEAARTPDTMAVRVQGRGDDAMSPPHFSRPSVARGPSIGEYRAHLPEGTVRSGIPLSSPPDLRHSFKPVRSGSARWSLGRDERDDITRSAYPDMRRSEHWHQRHDISPPPHRRSPINYERERLGDSRSPPTLRRNDISPHQRQRSREEDPWDRPRSPPRADRSPFNGTVPFHGEHRASSRQAHGPHEQISDPNIQRRHSNLSWTSKPSPKVTTEVNGIKNVPLGPARGVSTSSAKLKVPSSLEPEIKRAPHVFISESSVPAMLATVPHIKNIINADRPLSIGVDTSGYYITFDNTPAGLLDLESCVKRLNGERLFGQYIIRAEAFPKGRVDASTPKRSLSSLPSPSDLDSRRKLGDEISVGTGSTTSSGTKVPKCHICKGRAEDEPLIECQSVGCTRRYHRHCLGNAAPESSKDWRCHRCVQKGVALKHKRTFSDFTASEDKDASKVSSKDEGIIASKKPRLDDAKEESGESPPRTEARHLKQAETRTDSFDRNLFAGVMKILGVENRNLFTPSQASKTIAETPRVPGEVEDSDSAHLENLVHQSFAPAGSKSKASSTKQTQPTRFKYTRTKVQPAAISDVDSGDIALAELDQPRSASVEHLDGTETHNQTPHEAPQEQSRDVLPSIREQLGVRPTRSIAVSDLLSHPQPSESRKPPEEDPAFAAFTQDLARTINESSINEPTHTPGGSEAKSHKLPTRRGFRKQAPTTPEIELCSQCKVAKVPKRPGGEAPLCINCKSSSRPAGVTKKPDVERTGETAARAVQSIESDDEGDSTLVGHKGSDTIVLDIQTAATQSGRKSLKPGKLPVSSSDGEDAGHSPRTRPSGSTAYNTGQRRVVTRPSQRRKAISDFDLGDSHYRPKWTYVRLIGMALLAAPGHRLQPISVPQWIHDNIPGYDMNEGRWKESIKATMNLNSQNKYGMQLMTRVPCKEGDGGSGQGYWYVLLPELVGKIARWDSVNKCMIMPSGDGAPMRIGGDQDRDCDGVGGPEIGDAILIADDDHASDRSNINAGSADEEDGDGDTSDAVDETDHHDPAEAMDWQPSAATIEGSRTIRPFSRSNKSMNESGQQSASHSTGNSPRVKQGWSTGRLKRPPSKRGREARNQSPNSDDSNAAVPGGQDGTAPDQPHSKKDSGHPAVQTRTTSKSSATSSSLSIRQKPQSSLHQPAEKPLSKSLFATWPQYLPIDPIHHAQQIQRRPSRKQLFGKPPLHSRLGAADITTFFHATNNNGTTAPVAVTTGINTTTDNLPDNVDAANDPRNWRSDATSVRHCASVEEFFGLNAATTLVPMVSGTELCFKREVDTGRRAKVLYHTGV</sequence>
<feature type="region of interest" description="Disordered" evidence="7">
    <location>
        <begin position="346"/>
        <end position="388"/>
    </location>
</feature>
<dbReference type="InterPro" id="IPR001965">
    <property type="entry name" value="Znf_PHD"/>
</dbReference>
<feature type="DNA-binding region" description="Fork-head" evidence="5">
    <location>
        <begin position="875"/>
        <end position="963"/>
    </location>
</feature>
<dbReference type="InterPro" id="IPR019786">
    <property type="entry name" value="Zinc_finger_PHD-type_CS"/>
</dbReference>
<evidence type="ECO:0008006" key="12">
    <source>
        <dbReference type="Google" id="ProtNLM"/>
    </source>
</evidence>
<dbReference type="PROSITE" id="PS50039">
    <property type="entry name" value="FORK_HEAD_3"/>
    <property type="match status" value="1"/>
</dbReference>
<feature type="compositionally biased region" description="Low complexity" evidence="7">
    <location>
        <begin position="563"/>
        <end position="580"/>
    </location>
</feature>
<dbReference type="Pfam" id="PF00250">
    <property type="entry name" value="Forkhead"/>
    <property type="match status" value="1"/>
</dbReference>
<protein>
    <recommendedName>
        <fullName evidence="12">PHD-type domain-containing protein</fullName>
    </recommendedName>
</protein>
<dbReference type="SMART" id="SM00249">
    <property type="entry name" value="PHD"/>
    <property type="match status" value="1"/>
</dbReference>
<feature type="region of interest" description="Disordered" evidence="7">
    <location>
        <begin position="453"/>
        <end position="502"/>
    </location>
</feature>
<dbReference type="Gene3D" id="1.10.10.10">
    <property type="entry name" value="Winged helix-like DNA-binding domain superfamily/Winged helix DNA-binding domain"/>
    <property type="match status" value="1"/>
</dbReference>
<keyword evidence="5" id="KW-0539">Nucleus</keyword>
<keyword evidence="3" id="KW-0862">Zinc</keyword>
<dbReference type="GeneID" id="54366508"/>
<feature type="domain" description="PHD-type" evidence="8">
    <location>
        <begin position="388"/>
        <end position="439"/>
    </location>
</feature>
<evidence type="ECO:0000256" key="3">
    <source>
        <dbReference type="ARBA" id="ARBA00022833"/>
    </source>
</evidence>
<feature type="compositionally biased region" description="Polar residues" evidence="7">
    <location>
        <begin position="838"/>
        <end position="850"/>
    </location>
</feature>
<keyword evidence="2 6" id="KW-0863">Zinc-finger</keyword>
<feature type="compositionally biased region" description="Basic residues" evidence="7">
    <location>
        <begin position="710"/>
        <end position="719"/>
    </location>
</feature>
<dbReference type="GO" id="GO:0043565">
    <property type="term" value="F:sequence-specific DNA binding"/>
    <property type="evidence" value="ECO:0007669"/>
    <property type="project" value="InterPro"/>
</dbReference>
<feature type="compositionally biased region" description="Basic and acidic residues" evidence="7">
    <location>
        <begin position="455"/>
        <end position="469"/>
    </location>
</feature>
<evidence type="ECO:0000256" key="2">
    <source>
        <dbReference type="ARBA" id="ARBA00022771"/>
    </source>
</evidence>
<feature type="compositionally biased region" description="Basic and acidic residues" evidence="7">
    <location>
        <begin position="149"/>
        <end position="178"/>
    </location>
</feature>
<accession>A0A6J3M0F1</accession>
<reference evidence="11" key="2">
    <citation type="submission" date="2020-04" db="EMBL/GenBank/DDBJ databases">
        <authorList>
            <consortium name="NCBI Genome Project"/>
        </authorList>
    </citation>
    <scope>NUCLEOTIDE SEQUENCE</scope>
    <source>
        <strain evidence="11">CBS 342.82</strain>
    </source>
</reference>
<dbReference type="Proteomes" id="UP000504637">
    <property type="component" value="Unplaced"/>
</dbReference>
<feature type="compositionally biased region" description="Low complexity" evidence="7">
    <location>
        <begin position="353"/>
        <end position="363"/>
    </location>
</feature>
<dbReference type="InterPro" id="IPR011011">
    <property type="entry name" value="Znf_FYVE_PHD"/>
</dbReference>
<dbReference type="InterPro" id="IPR036390">
    <property type="entry name" value="WH_DNA-bd_sf"/>
</dbReference>
<evidence type="ECO:0000313" key="10">
    <source>
        <dbReference type="Proteomes" id="UP000504637"/>
    </source>
</evidence>
<evidence type="ECO:0000259" key="8">
    <source>
        <dbReference type="PROSITE" id="PS50016"/>
    </source>
</evidence>
<feature type="domain" description="Fork-head" evidence="9">
    <location>
        <begin position="875"/>
        <end position="963"/>
    </location>
</feature>
<dbReference type="PROSITE" id="PS01359">
    <property type="entry name" value="ZF_PHD_1"/>
    <property type="match status" value="1"/>
</dbReference>
<feature type="region of interest" description="Disordered" evidence="7">
    <location>
        <begin position="694"/>
        <end position="724"/>
    </location>
</feature>
<evidence type="ECO:0000256" key="5">
    <source>
        <dbReference type="PROSITE-ProRule" id="PRU00089"/>
    </source>
</evidence>
<keyword evidence="1" id="KW-0479">Metal-binding</keyword>
<feature type="compositionally biased region" description="Polar residues" evidence="7">
    <location>
        <begin position="216"/>
        <end position="231"/>
    </location>
</feature>
<dbReference type="SUPFAM" id="SSF46785">
    <property type="entry name" value="Winged helix' DNA-binding domain"/>
    <property type="match status" value="1"/>
</dbReference>
<dbReference type="InterPro" id="IPR036388">
    <property type="entry name" value="WH-like_DNA-bd_sf"/>
</dbReference>
<dbReference type="GO" id="GO:0008270">
    <property type="term" value="F:zinc ion binding"/>
    <property type="evidence" value="ECO:0007669"/>
    <property type="project" value="UniProtKB-KW"/>
</dbReference>
<evidence type="ECO:0000313" key="11">
    <source>
        <dbReference type="RefSeq" id="XP_033457408.1"/>
    </source>
</evidence>
<feature type="region of interest" description="Disordered" evidence="7">
    <location>
        <begin position="613"/>
        <end position="639"/>
    </location>
</feature>
<keyword evidence="4 5" id="KW-0238">DNA-binding</keyword>
<feature type="compositionally biased region" description="Low complexity" evidence="7">
    <location>
        <begin position="1156"/>
        <end position="1170"/>
    </location>
</feature>
<evidence type="ECO:0000259" key="9">
    <source>
        <dbReference type="PROSITE" id="PS50039"/>
    </source>
</evidence>
<feature type="region of interest" description="Disordered" evidence="7">
    <location>
        <begin position="34"/>
        <end position="92"/>
    </location>
</feature>
<feature type="region of interest" description="Disordered" evidence="7">
    <location>
        <begin position="109"/>
        <end position="248"/>
    </location>
</feature>
<evidence type="ECO:0000256" key="1">
    <source>
        <dbReference type="ARBA" id="ARBA00022723"/>
    </source>
</evidence>
<feature type="compositionally biased region" description="Basic and acidic residues" evidence="7">
    <location>
        <begin position="476"/>
        <end position="502"/>
    </location>
</feature>
<feature type="region of interest" description="Disordered" evidence="7">
    <location>
        <begin position="1013"/>
        <end position="1185"/>
    </location>
</feature>
<reference evidence="11" key="3">
    <citation type="submission" date="2025-08" db="UniProtKB">
        <authorList>
            <consortium name="RefSeq"/>
        </authorList>
    </citation>
    <scope>IDENTIFICATION</scope>
    <source>
        <strain evidence="11">CBS 342.82</strain>
    </source>
</reference>
<keyword evidence="10" id="KW-1185">Reference proteome</keyword>
<proteinExistence type="predicted"/>
<feature type="region of interest" description="Disordered" evidence="7">
    <location>
        <begin position="561"/>
        <end position="582"/>
    </location>
</feature>
<dbReference type="RefSeq" id="XP_033457408.1">
    <property type="nucleotide sequence ID" value="XM_033608708.1"/>
</dbReference>
<comment type="subcellular location">
    <subcellularLocation>
        <location evidence="5">Nucleus</location>
    </subcellularLocation>
</comment>
<feature type="compositionally biased region" description="Polar residues" evidence="7">
    <location>
        <begin position="1073"/>
        <end position="1102"/>
    </location>
</feature>
<feature type="region of interest" description="Disordered" evidence="7">
    <location>
        <begin position="755"/>
        <end position="795"/>
    </location>
</feature>
<feature type="compositionally biased region" description="Acidic residues" evidence="7">
    <location>
        <begin position="1029"/>
        <end position="1043"/>
    </location>
</feature>
<feature type="compositionally biased region" description="Basic and acidic residues" evidence="7">
    <location>
        <begin position="109"/>
        <end position="122"/>
    </location>
</feature>
<dbReference type="GO" id="GO:0005634">
    <property type="term" value="C:nucleus"/>
    <property type="evidence" value="ECO:0007669"/>
    <property type="project" value="UniProtKB-SubCell"/>
</dbReference>
<dbReference type="SUPFAM" id="SSF57903">
    <property type="entry name" value="FYVE/PHD zinc finger"/>
    <property type="match status" value="1"/>
</dbReference>